<accession>A0A0F9RY28</accession>
<proteinExistence type="predicted"/>
<sequence>MILGSELGNFGRTKKEWESYRAGLSQAKRNILDLKRALFFISAQTGEGKFNPQFTENEYDLDAEFSLDLTHAIVELADAVLKKIGVTDEVPGLNTLLSIASHRAVVAGLYLAQKSEIDGYIQRLANSVTGYTNKVLNFIDDVRDRVGNWTGKLSIADLKAVFYFIIKGGSVPPVPSLGERGPTVPAPLPWVTVTPKFPGLLPVSPERVVVGYPVDSFTVHDPAINKWRVFVRA</sequence>
<gene>
    <name evidence="1" type="ORF">LCGC14_0522820</name>
</gene>
<dbReference type="EMBL" id="LAZR01000661">
    <property type="protein sequence ID" value="KKN61350.1"/>
    <property type="molecule type" value="Genomic_DNA"/>
</dbReference>
<evidence type="ECO:0000313" key="1">
    <source>
        <dbReference type="EMBL" id="KKN61350.1"/>
    </source>
</evidence>
<protein>
    <submittedName>
        <fullName evidence="1">Uncharacterized protein</fullName>
    </submittedName>
</protein>
<organism evidence="1">
    <name type="scientific">marine sediment metagenome</name>
    <dbReference type="NCBI Taxonomy" id="412755"/>
    <lineage>
        <taxon>unclassified sequences</taxon>
        <taxon>metagenomes</taxon>
        <taxon>ecological metagenomes</taxon>
    </lineage>
</organism>
<name>A0A0F9RY28_9ZZZZ</name>
<comment type="caution">
    <text evidence="1">The sequence shown here is derived from an EMBL/GenBank/DDBJ whole genome shotgun (WGS) entry which is preliminary data.</text>
</comment>
<dbReference type="AlphaFoldDB" id="A0A0F9RY28"/>
<reference evidence="1" key="1">
    <citation type="journal article" date="2015" name="Nature">
        <title>Complex archaea that bridge the gap between prokaryotes and eukaryotes.</title>
        <authorList>
            <person name="Spang A."/>
            <person name="Saw J.H."/>
            <person name="Jorgensen S.L."/>
            <person name="Zaremba-Niedzwiedzka K."/>
            <person name="Martijn J."/>
            <person name="Lind A.E."/>
            <person name="van Eijk R."/>
            <person name="Schleper C."/>
            <person name="Guy L."/>
            <person name="Ettema T.J."/>
        </authorList>
    </citation>
    <scope>NUCLEOTIDE SEQUENCE</scope>
</reference>